<protein>
    <recommendedName>
        <fullName evidence="3">Reverse transcriptase domain-containing protein</fullName>
    </recommendedName>
</protein>
<dbReference type="AlphaFoldDB" id="A0AAQ3SW83"/>
<dbReference type="EMBL" id="CP144747">
    <property type="protein sequence ID" value="WVZ61980.1"/>
    <property type="molecule type" value="Genomic_DNA"/>
</dbReference>
<evidence type="ECO:0000313" key="1">
    <source>
        <dbReference type="EMBL" id="WVZ61980.1"/>
    </source>
</evidence>
<gene>
    <name evidence="1" type="ORF">U9M48_011783</name>
</gene>
<proteinExistence type="predicted"/>
<keyword evidence="2" id="KW-1185">Reference proteome</keyword>
<reference evidence="1 2" key="1">
    <citation type="submission" date="2024-02" db="EMBL/GenBank/DDBJ databases">
        <title>High-quality chromosome-scale genome assembly of Pensacola bahiagrass (Paspalum notatum Flugge var. saurae).</title>
        <authorList>
            <person name="Vega J.M."/>
            <person name="Podio M."/>
            <person name="Orjuela J."/>
            <person name="Siena L.A."/>
            <person name="Pessino S.C."/>
            <person name="Combes M.C."/>
            <person name="Mariac C."/>
            <person name="Albertini E."/>
            <person name="Pupilli F."/>
            <person name="Ortiz J.P.A."/>
            <person name="Leblanc O."/>
        </authorList>
    </citation>
    <scope>NUCLEOTIDE SEQUENCE [LARGE SCALE GENOMIC DNA]</scope>
    <source>
        <strain evidence="1">R1</strain>
        <tissue evidence="1">Leaf</tissue>
    </source>
</reference>
<name>A0AAQ3SW83_PASNO</name>
<evidence type="ECO:0000313" key="2">
    <source>
        <dbReference type="Proteomes" id="UP001341281"/>
    </source>
</evidence>
<accession>A0AAQ3SW83</accession>
<organism evidence="1 2">
    <name type="scientific">Paspalum notatum var. saurae</name>
    <dbReference type="NCBI Taxonomy" id="547442"/>
    <lineage>
        <taxon>Eukaryota</taxon>
        <taxon>Viridiplantae</taxon>
        <taxon>Streptophyta</taxon>
        <taxon>Embryophyta</taxon>
        <taxon>Tracheophyta</taxon>
        <taxon>Spermatophyta</taxon>
        <taxon>Magnoliopsida</taxon>
        <taxon>Liliopsida</taxon>
        <taxon>Poales</taxon>
        <taxon>Poaceae</taxon>
        <taxon>PACMAD clade</taxon>
        <taxon>Panicoideae</taxon>
        <taxon>Andropogonodae</taxon>
        <taxon>Paspaleae</taxon>
        <taxon>Paspalinae</taxon>
        <taxon>Paspalum</taxon>
    </lineage>
</organism>
<evidence type="ECO:0008006" key="3">
    <source>
        <dbReference type="Google" id="ProtNLM"/>
    </source>
</evidence>
<sequence>MLFVIVMEALNGLISLAHNEGFLSRLWHPAMSRALLYADDLVVFLSPSQNDLELLKNLLQGHLVFTLI</sequence>
<dbReference type="Proteomes" id="UP001341281">
    <property type="component" value="Chromosome 03"/>
</dbReference>